<feature type="region of interest" description="Disordered" evidence="4">
    <location>
        <begin position="105"/>
        <end position="131"/>
    </location>
</feature>
<evidence type="ECO:0000259" key="6">
    <source>
        <dbReference type="Pfam" id="PF03469"/>
    </source>
</evidence>
<feature type="compositionally biased region" description="Low complexity" evidence="4">
    <location>
        <begin position="1"/>
        <end position="17"/>
    </location>
</feature>
<dbReference type="InterPro" id="IPR005380">
    <property type="entry name" value="XS_domain"/>
</dbReference>
<evidence type="ECO:0000256" key="4">
    <source>
        <dbReference type="SAM" id="MobiDB-lite"/>
    </source>
</evidence>
<dbReference type="Proteomes" id="UP001140949">
    <property type="component" value="Unassembled WGS sequence"/>
</dbReference>
<evidence type="ECO:0000313" key="9">
    <source>
        <dbReference type="EMBL" id="KAJ6806796.1"/>
    </source>
</evidence>
<keyword evidence="2" id="KW-0943">RNA-mediated gene silencing</keyword>
<dbReference type="GO" id="GO:0080188">
    <property type="term" value="P:gene silencing by siRNA-directed DNA methylation"/>
    <property type="evidence" value="ECO:0007669"/>
    <property type="project" value="InterPro"/>
</dbReference>
<dbReference type="AlphaFoldDB" id="A0AAX6E3H0"/>
<protein>
    <submittedName>
        <fullName evidence="8">Factor of DNA methylation 1</fullName>
    </submittedName>
</protein>
<proteinExistence type="predicted"/>
<evidence type="ECO:0000256" key="3">
    <source>
        <dbReference type="SAM" id="Coils"/>
    </source>
</evidence>
<reference evidence="8" key="1">
    <citation type="journal article" date="2023" name="GigaByte">
        <title>Genome assembly of the bearded iris, Iris pallida Lam.</title>
        <authorList>
            <person name="Bruccoleri R.E."/>
            <person name="Oakeley E.J."/>
            <person name="Faust A.M.E."/>
            <person name="Altorfer M."/>
            <person name="Dessus-Babus S."/>
            <person name="Burckhardt D."/>
            <person name="Oertli M."/>
            <person name="Naumann U."/>
            <person name="Petersen F."/>
            <person name="Wong J."/>
        </authorList>
    </citation>
    <scope>NUCLEOTIDE SEQUENCE</scope>
    <source>
        <strain evidence="8">GSM-AAB239-AS_SAM_17_03QT</strain>
    </source>
</reference>
<evidence type="ECO:0000256" key="1">
    <source>
        <dbReference type="ARBA" id="ARBA00023054"/>
    </source>
</evidence>
<dbReference type="PANTHER" id="PTHR21596:SF51">
    <property type="entry name" value="OS01G0147700 PROTEIN"/>
    <property type="match status" value="1"/>
</dbReference>
<evidence type="ECO:0000313" key="10">
    <source>
        <dbReference type="Proteomes" id="UP001140949"/>
    </source>
</evidence>
<keyword evidence="1 3" id="KW-0175">Coiled coil</keyword>
<dbReference type="InterPro" id="IPR005381">
    <property type="entry name" value="Znf-XS_domain"/>
</dbReference>
<dbReference type="InterPro" id="IPR005379">
    <property type="entry name" value="FDM1-5/IDN2_XH"/>
</dbReference>
<feature type="domain" description="Factor of DNA methylation 1-5/IDN2" evidence="6">
    <location>
        <begin position="527"/>
        <end position="657"/>
    </location>
</feature>
<feature type="region of interest" description="Disordered" evidence="4">
    <location>
        <begin position="1"/>
        <end position="31"/>
    </location>
</feature>
<accession>A0AAX6E3H0</accession>
<organism evidence="8 10">
    <name type="scientific">Iris pallida</name>
    <name type="common">Sweet iris</name>
    <dbReference type="NCBI Taxonomy" id="29817"/>
    <lineage>
        <taxon>Eukaryota</taxon>
        <taxon>Viridiplantae</taxon>
        <taxon>Streptophyta</taxon>
        <taxon>Embryophyta</taxon>
        <taxon>Tracheophyta</taxon>
        <taxon>Spermatophyta</taxon>
        <taxon>Magnoliopsida</taxon>
        <taxon>Liliopsida</taxon>
        <taxon>Asparagales</taxon>
        <taxon>Iridaceae</taxon>
        <taxon>Iridoideae</taxon>
        <taxon>Irideae</taxon>
        <taxon>Iris</taxon>
    </lineage>
</organism>
<evidence type="ECO:0000259" key="7">
    <source>
        <dbReference type="Pfam" id="PF03470"/>
    </source>
</evidence>
<evidence type="ECO:0000259" key="5">
    <source>
        <dbReference type="Pfam" id="PF03468"/>
    </source>
</evidence>
<dbReference type="PANTHER" id="PTHR21596">
    <property type="entry name" value="RIBONUCLEASE P SUBUNIT P38"/>
    <property type="match status" value="1"/>
</dbReference>
<comment type="caution">
    <text evidence="8">The sequence shown here is derived from an EMBL/GenBank/DDBJ whole genome shotgun (WGS) entry which is preliminary data.</text>
</comment>
<feature type="coiled-coil region" evidence="3">
    <location>
        <begin position="327"/>
        <end position="491"/>
    </location>
</feature>
<dbReference type="InterPro" id="IPR038588">
    <property type="entry name" value="XS_domain_sf"/>
</dbReference>
<gene>
    <name evidence="9" type="ORF">M6B38_105625</name>
    <name evidence="8" type="ORF">M6B38_211345</name>
</gene>
<feature type="domain" description="XS" evidence="5">
    <location>
        <begin position="137"/>
        <end position="249"/>
    </location>
</feature>
<dbReference type="InterPro" id="IPR045177">
    <property type="entry name" value="FDM1-5/IDN2"/>
</dbReference>
<dbReference type="Pfam" id="PF03468">
    <property type="entry name" value="XS"/>
    <property type="match status" value="1"/>
</dbReference>
<feature type="domain" description="Zinc finger-XS" evidence="7">
    <location>
        <begin position="52"/>
        <end position="93"/>
    </location>
</feature>
<dbReference type="EMBL" id="JANAVB010034417">
    <property type="protein sequence ID" value="KAJ6806796.1"/>
    <property type="molecule type" value="Genomic_DNA"/>
</dbReference>
<sequence length="658" mass="75144">MEFYPSASSSSSSSSDSEISDSELDAAESKSLHALQTSTNLRLQNPDGTFRCPYCVSKKKQSFLYKDLLQHATGIGASSSRNNTLKSTHRALARHLRSAFPDHSLACPQISQPEPPLKISKPDPQPSSAAAAEEEKELFVWPWIGVLVNVPIGGGEPLKERFSRFRPVEIIPLFYRDDAAGPSNGAQRCSIVLKFSSDWAGFKDGIAFENHLKASGFGKKEWIENAAGDGGSPDGGSIFGWLARDEDYNGGGLIGEYLKGNRELALRTVAEVASEEAKENGKIVALLASQIEIKNQYLQDLECRYNQSDLSLKWMMEEKNKLHYAFNEEMQRMQREARDNARRVFEENEKLRLELDTKRKELELRSKEFEKLEAQNDGEKTNLDEEKLKMENTSLEMATEVQKQADEEVLRLIEEQKREKEDAFQKILDLEKHLEKKQQVELEIEQLKGQLSVLKHLGEGDKDDTDLQQKMEKLNQKLEEEKHYLEEMNGALITRERESNDELQEARKELIVGLDDLLSARTLIGIKRMGELDEKPFQVACKKKYKAEDVDTKAAELCSSWQEEIKKPSWHPFKIVEYVEGSPEEVIDENDEKLKSLWISLGDDVYNAVKTALLEVNEYNPSGRYVVPELWNFKENRKATMKEVVGYILKQWKAKRRR</sequence>
<evidence type="ECO:0000256" key="2">
    <source>
        <dbReference type="ARBA" id="ARBA00023158"/>
    </source>
</evidence>
<evidence type="ECO:0000313" key="8">
    <source>
        <dbReference type="EMBL" id="KAJ6798509.1"/>
    </source>
</evidence>
<dbReference type="Gene3D" id="3.30.70.2890">
    <property type="entry name" value="XS domain"/>
    <property type="match status" value="1"/>
</dbReference>
<dbReference type="EMBL" id="JANAVB010040219">
    <property type="protein sequence ID" value="KAJ6798509.1"/>
    <property type="molecule type" value="Genomic_DNA"/>
</dbReference>
<dbReference type="Pfam" id="PF03469">
    <property type="entry name" value="XH"/>
    <property type="match status" value="1"/>
</dbReference>
<reference evidence="8" key="2">
    <citation type="submission" date="2023-04" db="EMBL/GenBank/DDBJ databases">
        <authorList>
            <person name="Bruccoleri R.E."/>
            <person name="Oakeley E.J."/>
            <person name="Faust A.-M."/>
            <person name="Dessus-Babus S."/>
            <person name="Altorfer M."/>
            <person name="Burckhardt D."/>
            <person name="Oertli M."/>
            <person name="Naumann U."/>
            <person name="Petersen F."/>
            <person name="Wong J."/>
        </authorList>
    </citation>
    <scope>NUCLEOTIDE SEQUENCE</scope>
    <source>
        <strain evidence="8">GSM-AAB239-AS_SAM_17_03QT</strain>
        <tissue evidence="8">Leaf</tissue>
    </source>
</reference>
<keyword evidence="10" id="KW-1185">Reference proteome</keyword>
<dbReference type="Pfam" id="PF03470">
    <property type="entry name" value="zf-XS"/>
    <property type="match status" value="1"/>
</dbReference>
<name>A0AAX6E3H0_IRIPA</name>